<keyword evidence="2" id="KW-1185">Reference proteome</keyword>
<accession>A0A183IF25</accession>
<evidence type="ECO:0000313" key="2">
    <source>
        <dbReference type="Proteomes" id="UP000270296"/>
    </source>
</evidence>
<dbReference type="Proteomes" id="UP000270296">
    <property type="component" value="Unassembled WGS sequence"/>
</dbReference>
<reference evidence="1 2" key="2">
    <citation type="submission" date="2018-11" db="EMBL/GenBank/DDBJ databases">
        <authorList>
            <consortium name="Pathogen Informatics"/>
        </authorList>
    </citation>
    <scope>NUCLEOTIDE SEQUENCE [LARGE SCALE GENOMIC DNA]</scope>
</reference>
<name>A0A183IF25_9BILA</name>
<dbReference type="AlphaFoldDB" id="A0A183IF25"/>
<organism evidence="3">
    <name type="scientific">Soboliphyme baturini</name>
    <dbReference type="NCBI Taxonomy" id="241478"/>
    <lineage>
        <taxon>Eukaryota</taxon>
        <taxon>Metazoa</taxon>
        <taxon>Ecdysozoa</taxon>
        <taxon>Nematoda</taxon>
        <taxon>Enoplea</taxon>
        <taxon>Dorylaimia</taxon>
        <taxon>Dioctophymatida</taxon>
        <taxon>Dioctophymatoidea</taxon>
        <taxon>Soboliphymatidae</taxon>
        <taxon>Soboliphyme</taxon>
    </lineage>
</organism>
<gene>
    <name evidence="1" type="ORF">SBAD_LOCUS2219</name>
</gene>
<sequence length="222" mass="23869">MPICCTTATQDVSSSVGLTQEHSTCVSDPISYYRETVHSAPCSPGEYAQTESLASSPSGGQSFPPSNYHLLQSQLQNFNINSTTMNQGNGGWYSQPSVPYELVMDGSLSGVYNPVDSLFASHLPVGYAHNLMDNNGRISGFSSLNDRAALTESCLGADGSVNSDTASSLLGSANSYDSSVDPFMDIKMTVDPRDLAALQRLSYEQDLNIDAESEEALRRERL</sequence>
<dbReference type="WBParaSite" id="SBAD_0000232401-mRNA-1">
    <property type="protein sequence ID" value="SBAD_0000232401-mRNA-1"/>
    <property type="gene ID" value="SBAD_0000232401"/>
</dbReference>
<evidence type="ECO:0000313" key="3">
    <source>
        <dbReference type="WBParaSite" id="SBAD_0000232401-mRNA-1"/>
    </source>
</evidence>
<protein>
    <submittedName>
        <fullName evidence="3">TORC_C domain-containing protein</fullName>
    </submittedName>
</protein>
<proteinExistence type="predicted"/>
<reference evidence="3" key="1">
    <citation type="submission" date="2016-06" db="UniProtKB">
        <authorList>
            <consortium name="WormBaseParasite"/>
        </authorList>
    </citation>
    <scope>IDENTIFICATION</scope>
</reference>
<dbReference type="EMBL" id="UZAM01007133">
    <property type="protein sequence ID" value="VDO96925.1"/>
    <property type="molecule type" value="Genomic_DNA"/>
</dbReference>
<evidence type="ECO:0000313" key="1">
    <source>
        <dbReference type="EMBL" id="VDO96925.1"/>
    </source>
</evidence>